<dbReference type="GO" id="GO:0060090">
    <property type="term" value="F:molecular adaptor activity"/>
    <property type="evidence" value="ECO:0007669"/>
    <property type="project" value="TreeGrafter"/>
</dbReference>
<name>A0A2T5HWE4_9RHOB</name>
<dbReference type="GO" id="GO:0006620">
    <property type="term" value="P:post-translational protein targeting to endoplasmic reticulum membrane"/>
    <property type="evidence" value="ECO:0007669"/>
    <property type="project" value="TreeGrafter"/>
</dbReference>
<accession>A0A2T5HWE4</accession>
<proteinExistence type="predicted"/>
<dbReference type="SUPFAM" id="SSF48452">
    <property type="entry name" value="TPR-like"/>
    <property type="match status" value="1"/>
</dbReference>
<dbReference type="InterPro" id="IPR011990">
    <property type="entry name" value="TPR-like_helical_dom_sf"/>
</dbReference>
<dbReference type="EMBL" id="QAOH01000001">
    <property type="protein sequence ID" value="PTQ75778.1"/>
    <property type="molecule type" value="Genomic_DNA"/>
</dbReference>
<evidence type="ECO:0000313" key="5">
    <source>
        <dbReference type="Proteomes" id="UP000244077"/>
    </source>
</evidence>
<dbReference type="OrthoDB" id="495305at2"/>
<evidence type="ECO:0000256" key="3">
    <source>
        <dbReference type="PROSITE-ProRule" id="PRU00339"/>
    </source>
</evidence>
<organism evidence="4 5">
    <name type="scientific">Celeribacter persicus</name>
    <dbReference type="NCBI Taxonomy" id="1651082"/>
    <lineage>
        <taxon>Bacteria</taxon>
        <taxon>Pseudomonadati</taxon>
        <taxon>Pseudomonadota</taxon>
        <taxon>Alphaproteobacteria</taxon>
        <taxon>Rhodobacterales</taxon>
        <taxon>Roseobacteraceae</taxon>
        <taxon>Celeribacter</taxon>
    </lineage>
</organism>
<dbReference type="PANTHER" id="PTHR45831:SF2">
    <property type="entry name" value="LD24721P"/>
    <property type="match status" value="1"/>
</dbReference>
<dbReference type="Pfam" id="PF13432">
    <property type="entry name" value="TPR_16"/>
    <property type="match status" value="1"/>
</dbReference>
<evidence type="ECO:0000313" key="4">
    <source>
        <dbReference type="EMBL" id="PTQ75778.1"/>
    </source>
</evidence>
<dbReference type="InterPro" id="IPR019734">
    <property type="entry name" value="TPR_rpt"/>
</dbReference>
<dbReference type="SMART" id="SM00028">
    <property type="entry name" value="TPR"/>
    <property type="match status" value="2"/>
</dbReference>
<sequence>MSRHFSRRPLGAALFLSLLTACGTGDGLKPLKNAGAYAPPGVDVGEASVDGLIVGHRLMAAGEYELALKAYYRAAGHQGMTVDTLSAIGSAKLRLGRLGQAETDLRKAIELDDSFVPAWNNLGVVLMEQGEYGEAERVFRTAFALDSGQSADIRENLRLALAKLENPTYSEENESNFTLVRRGTSEYLILAH</sequence>
<gene>
    <name evidence="4" type="ORF">C8N42_101319</name>
</gene>
<dbReference type="PANTHER" id="PTHR45831">
    <property type="entry name" value="LD24721P"/>
    <property type="match status" value="1"/>
</dbReference>
<reference evidence="4 5" key="1">
    <citation type="submission" date="2018-04" db="EMBL/GenBank/DDBJ databases">
        <title>Genomic Encyclopedia of Archaeal and Bacterial Type Strains, Phase II (KMG-II): from individual species to whole genera.</title>
        <authorList>
            <person name="Goeker M."/>
        </authorList>
    </citation>
    <scope>NUCLEOTIDE SEQUENCE [LARGE SCALE GENOMIC DNA]</scope>
    <source>
        <strain evidence="4 5">DSM 100434</strain>
    </source>
</reference>
<comment type="caution">
    <text evidence="4">The sequence shown here is derived from an EMBL/GenBank/DDBJ whole genome shotgun (WGS) entry which is preliminary data.</text>
</comment>
<dbReference type="AlphaFoldDB" id="A0A2T5HWE4"/>
<keyword evidence="1" id="KW-0677">Repeat</keyword>
<keyword evidence="2 3" id="KW-0802">TPR repeat</keyword>
<evidence type="ECO:0000256" key="2">
    <source>
        <dbReference type="ARBA" id="ARBA00022803"/>
    </source>
</evidence>
<evidence type="ECO:0000256" key="1">
    <source>
        <dbReference type="ARBA" id="ARBA00022737"/>
    </source>
</evidence>
<dbReference type="PROSITE" id="PS51257">
    <property type="entry name" value="PROKAR_LIPOPROTEIN"/>
    <property type="match status" value="1"/>
</dbReference>
<dbReference type="InterPro" id="IPR047150">
    <property type="entry name" value="SGT"/>
</dbReference>
<dbReference type="RefSeq" id="WP_107814778.1">
    <property type="nucleotide sequence ID" value="NZ_QAOH01000001.1"/>
</dbReference>
<protein>
    <submittedName>
        <fullName evidence="4">Tetratricopeptide repeat protein</fullName>
    </submittedName>
</protein>
<feature type="repeat" description="TPR" evidence="3">
    <location>
        <begin position="116"/>
        <end position="149"/>
    </location>
</feature>
<dbReference type="PROSITE" id="PS50005">
    <property type="entry name" value="TPR"/>
    <property type="match status" value="1"/>
</dbReference>
<dbReference type="Proteomes" id="UP000244077">
    <property type="component" value="Unassembled WGS sequence"/>
</dbReference>
<dbReference type="GO" id="GO:0016020">
    <property type="term" value="C:membrane"/>
    <property type="evidence" value="ECO:0007669"/>
    <property type="project" value="TreeGrafter"/>
</dbReference>
<dbReference type="GO" id="GO:0072380">
    <property type="term" value="C:TRC complex"/>
    <property type="evidence" value="ECO:0007669"/>
    <property type="project" value="TreeGrafter"/>
</dbReference>
<keyword evidence="5" id="KW-1185">Reference proteome</keyword>
<dbReference type="Gene3D" id="1.25.40.10">
    <property type="entry name" value="Tetratricopeptide repeat domain"/>
    <property type="match status" value="1"/>
</dbReference>